<comment type="similarity">
    <text evidence="2">Belongs to the EMC3 family.</text>
</comment>
<keyword evidence="6 7" id="KW-0472">Membrane</keyword>
<evidence type="ECO:0000313" key="8">
    <source>
        <dbReference type="EMBL" id="KAF3327611.1"/>
    </source>
</evidence>
<evidence type="ECO:0000256" key="2">
    <source>
        <dbReference type="ARBA" id="ARBA00005376"/>
    </source>
</evidence>
<accession>A0A833V7K0</accession>
<protein>
    <recommendedName>
        <fullName evidence="3">ER membrane protein complex subunit 3</fullName>
    </recommendedName>
</protein>
<evidence type="ECO:0000256" key="5">
    <source>
        <dbReference type="ARBA" id="ARBA00022989"/>
    </source>
</evidence>
<sequence length="272" mass="30633">MADDLVLDTAIRNWVLVPLSVVMVLIGILRYFVSKLTRSSQNPDKKAIKEGQAVIRARNLRSGAHLIPSKSFRSRRIYFTNEENGPLYVPREEAQRAQAPMFQDPNMAMDMTKKNLPQSLTYAWVNFFFSGFVAAKIPFPLTPRFRAMLQYGIDLSTVDVSYVSSRSCSEESFYGTHNSTTASAIFPKMPKVFSFGCNETVLKVMYFEPFSSVKATDDAQKMMQMSGGAFGFNASQGLGVERDSLDIIQHEWALPKMEHRAKDVLKSLAKIL</sequence>
<dbReference type="InterPro" id="IPR008568">
    <property type="entry name" value="EMC3"/>
</dbReference>
<dbReference type="EMBL" id="SWLB01000017">
    <property type="protein sequence ID" value="KAF3327611.1"/>
    <property type="molecule type" value="Genomic_DNA"/>
</dbReference>
<comment type="subcellular location">
    <subcellularLocation>
        <location evidence="1">Membrane</location>
        <topology evidence="1">Multi-pass membrane protein</topology>
    </subcellularLocation>
</comment>
<evidence type="ECO:0000256" key="3">
    <source>
        <dbReference type="ARBA" id="ARBA00020822"/>
    </source>
</evidence>
<feature type="transmembrane region" description="Helical" evidence="7">
    <location>
        <begin position="119"/>
        <end position="139"/>
    </location>
</feature>
<evidence type="ECO:0000256" key="6">
    <source>
        <dbReference type="ARBA" id="ARBA00023136"/>
    </source>
</evidence>
<dbReference type="Pfam" id="PF01956">
    <property type="entry name" value="EMC3_TMCO1"/>
    <property type="match status" value="1"/>
</dbReference>
<dbReference type="AlphaFoldDB" id="A0A833V7K0"/>
<evidence type="ECO:0000256" key="7">
    <source>
        <dbReference type="SAM" id="Phobius"/>
    </source>
</evidence>
<comment type="caution">
    <text evidence="8">The sequence shown here is derived from an EMBL/GenBank/DDBJ whole genome shotgun (WGS) entry which is preliminary data.</text>
</comment>
<evidence type="ECO:0000256" key="4">
    <source>
        <dbReference type="ARBA" id="ARBA00022692"/>
    </source>
</evidence>
<dbReference type="GO" id="GO:0034975">
    <property type="term" value="P:protein folding in endoplasmic reticulum"/>
    <property type="evidence" value="ECO:0007669"/>
    <property type="project" value="TreeGrafter"/>
</dbReference>
<evidence type="ECO:0000313" key="9">
    <source>
        <dbReference type="Proteomes" id="UP000623129"/>
    </source>
</evidence>
<reference evidence="8" key="1">
    <citation type="submission" date="2020-01" db="EMBL/GenBank/DDBJ databases">
        <title>Genome sequence of Kobresia littledalei, the first chromosome-level genome in the family Cyperaceae.</title>
        <authorList>
            <person name="Qu G."/>
        </authorList>
    </citation>
    <scope>NUCLEOTIDE SEQUENCE</scope>
    <source>
        <strain evidence="8">C.B.Clarke</strain>
        <tissue evidence="8">Leaf</tissue>
    </source>
</reference>
<organism evidence="8 9">
    <name type="scientific">Carex littledalei</name>
    <dbReference type="NCBI Taxonomy" id="544730"/>
    <lineage>
        <taxon>Eukaryota</taxon>
        <taxon>Viridiplantae</taxon>
        <taxon>Streptophyta</taxon>
        <taxon>Embryophyta</taxon>
        <taxon>Tracheophyta</taxon>
        <taxon>Spermatophyta</taxon>
        <taxon>Magnoliopsida</taxon>
        <taxon>Liliopsida</taxon>
        <taxon>Poales</taxon>
        <taxon>Cyperaceae</taxon>
        <taxon>Cyperoideae</taxon>
        <taxon>Cariceae</taxon>
        <taxon>Carex</taxon>
        <taxon>Carex subgen. Euthyceras</taxon>
    </lineage>
</organism>
<dbReference type="SMART" id="SM01415">
    <property type="entry name" value="DUF106"/>
    <property type="match status" value="1"/>
</dbReference>
<keyword evidence="4 7" id="KW-0812">Transmembrane</keyword>
<dbReference type="OrthoDB" id="6745403at2759"/>
<dbReference type="GO" id="GO:0072546">
    <property type="term" value="C:EMC complex"/>
    <property type="evidence" value="ECO:0007669"/>
    <property type="project" value="TreeGrafter"/>
</dbReference>
<keyword evidence="9" id="KW-1185">Reference proteome</keyword>
<gene>
    <name evidence="8" type="ORF">FCM35_KLT07729</name>
</gene>
<keyword evidence="5 7" id="KW-1133">Transmembrane helix</keyword>
<dbReference type="Proteomes" id="UP000623129">
    <property type="component" value="Unassembled WGS sequence"/>
</dbReference>
<dbReference type="InterPro" id="IPR002809">
    <property type="entry name" value="EMC3/TMCO1"/>
</dbReference>
<proteinExistence type="inferred from homology"/>
<name>A0A833V7K0_9POAL</name>
<dbReference type="PANTHER" id="PTHR13116:SF5">
    <property type="entry name" value="ER MEMBRANE PROTEIN COMPLEX SUBUNIT 3"/>
    <property type="match status" value="1"/>
</dbReference>
<feature type="transmembrane region" description="Helical" evidence="7">
    <location>
        <begin position="14"/>
        <end position="33"/>
    </location>
</feature>
<dbReference type="PANTHER" id="PTHR13116">
    <property type="entry name" value="ER MEMBRANE PROTEIN COMPLEX SUBUNIT 3"/>
    <property type="match status" value="1"/>
</dbReference>
<evidence type="ECO:0000256" key="1">
    <source>
        <dbReference type="ARBA" id="ARBA00004141"/>
    </source>
</evidence>